<gene>
    <name evidence="2" type="ORF">NPX13_g5561</name>
</gene>
<evidence type="ECO:0000256" key="1">
    <source>
        <dbReference type="SAM" id="MobiDB-lite"/>
    </source>
</evidence>
<feature type="region of interest" description="Disordered" evidence="1">
    <location>
        <begin position="392"/>
        <end position="457"/>
    </location>
</feature>
<name>A0A9W8NDG2_9PEZI</name>
<dbReference type="AlphaFoldDB" id="A0A9W8NDG2"/>
<feature type="compositionally biased region" description="Acidic residues" evidence="1">
    <location>
        <begin position="395"/>
        <end position="407"/>
    </location>
</feature>
<feature type="compositionally biased region" description="Basic and acidic residues" evidence="1">
    <location>
        <begin position="437"/>
        <end position="448"/>
    </location>
</feature>
<proteinExistence type="predicted"/>
<evidence type="ECO:0000313" key="2">
    <source>
        <dbReference type="EMBL" id="KAJ3570920.1"/>
    </source>
</evidence>
<feature type="compositionally biased region" description="Basic and acidic residues" evidence="1">
    <location>
        <begin position="409"/>
        <end position="430"/>
    </location>
</feature>
<comment type="caution">
    <text evidence="2">The sequence shown here is derived from an EMBL/GenBank/DDBJ whole genome shotgun (WGS) entry which is preliminary data.</text>
</comment>
<organism evidence="2 3">
    <name type="scientific">Xylaria arbuscula</name>
    <dbReference type="NCBI Taxonomy" id="114810"/>
    <lineage>
        <taxon>Eukaryota</taxon>
        <taxon>Fungi</taxon>
        <taxon>Dikarya</taxon>
        <taxon>Ascomycota</taxon>
        <taxon>Pezizomycotina</taxon>
        <taxon>Sordariomycetes</taxon>
        <taxon>Xylariomycetidae</taxon>
        <taxon>Xylariales</taxon>
        <taxon>Xylariaceae</taxon>
        <taxon>Xylaria</taxon>
    </lineage>
</organism>
<keyword evidence="3" id="KW-1185">Reference proteome</keyword>
<evidence type="ECO:0000313" key="3">
    <source>
        <dbReference type="Proteomes" id="UP001148614"/>
    </source>
</evidence>
<dbReference type="SUPFAM" id="SSF81383">
    <property type="entry name" value="F-box domain"/>
    <property type="match status" value="1"/>
</dbReference>
<sequence>MGTRGLYAYRWRGRYYVYYNHWDSYPSGLGKSLASYIPSNPERYQDWLQRTRSNYSTLANKLERIFTVSLEDFAGQEPDGEAHDLLGDLHSLPNCLPPQADVMIEWVYVFDLDRELFSVQNCCFFHMSKISSQTFEDLMEQSQEYWFGNLSDSEVHESIATGDIRPTTLTHNPSPAFLQMTPTTINPRHESKLNHMPAYEACEFLYNTFISYHKDELLEALNSRAESDFLFRQFAFAVLCFASCSPEWVRLVSTSNMLHNKRYSRYQAWTCAAILDIQSRKPKELVTQFLQNFHIEGKEARSAPESTSYWFCGALVYLRRDIISRERFQDAIVSAVEKGKADGRTHFHAIIISLKHFILLKFNNGNVEHTKRLNIYGSRGLVKTKAVQFYNLRPEEDEPKEQGEIEGGENTKSEENTSKGEECGQDDRETGSTTGSDGKEPISEKPEGYESATAAQDDPKEIDDWAEENNVATFSILAHFFHATQNETLRPSIVHNEGVFPNEIYHRILQFVDRETNVACLKVSRTFREYASETFIMDQGLKVIYCPGEEPVCIDDTLGDVGPFSPALYFNDSDQSGKDFFAVFGKPDGSASAEFGMKFRLDPESNYI</sequence>
<protein>
    <recommendedName>
        <fullName evidence="4">F-box domain-containing protein</fullName>
    </recommendedName>
</protein>
<dbReference type="InterPro" id="IPR036047">
    <property type="entry name" value="F-box-like_dom_sf"/>
</dbReference>
<evidence type="ECO:0008006" key="4">
    <source>
        <dbReference type="Google" id="ProtNLM"/>
    </source>
</evidence>
<accession>A0A9W8NDG2</accession>
<dbReference type="EMBL" id="JANPWZ010000886">
    <property type="protein sequence ID" value="KAJ3570920.1"/>
    <property type="molecule type" value="Genomic_DNA"/>
</dbReference>
<reference evidence="2" key="1">
    <citation type="submission" date="2022-07" db="EMBL/GenBank/DDBJ databases">
        <title>Genome Sequence of Xylaria arbuscula.</title>
        <authorList>
            <person name="Buettner E."/>
        </authorList>
    </citation>
    <scope>NUCLEOTIDE SEQUENCE</scope>
    <source>
        <strain evidence="2">VT107</strain>
    </source>
</reference>
<dbReference type="Proteomes" id="UP001148614">
    <property type="component" value="Unassembled WGS sequence"/>
</dbReference>